<dbReference type="Gene3D" id="3.40.50.150">
    <property type="entry name" value="Vaccinia Virus protein VP39"/>
    <property type="match status" value="1"/>
</dbReference>
<dbReference type="RefSeq" id="WP_284280654.1">
    <property type="nucleotide sequence ID" value="NZ_BSOJ01000012.1"/>
</dbReference>
<name>A0ABQ5YNM2_9BURK</name>
<evidence type="ECO:0008006" key="3">
    <source>
        <dbReference type="Google" id="ProtNLM"/>
    </source>
</evidence>
<comment type="caution">
    <text evidence="1">The sequence shown here is derived from an EMBL/GenBank/DDBJ whole genome shotgun (WGS) entry which is preliminary data.</text>
</comment>
<dbReference type="EMBL" id="BSOJ01000012">
    <property type="protein sequence ID" value="GLR26169.1"/>
    <property type="molecule type" value="Genomic_DNA"/>
</dbReference>
<protein>
    <recommendedName>
        <fullName evidence="3">Class I SAM-dependent methyltransferase</fullName>
    </recommendedName>
</protein>
<gene>
    <name evidence="1" type="ORF">GCM10007875_12570</name>
</gene>
<dbReference type="SUPFAM" id="SSF53335">
    <property type="entry name" value="S-adenosyl-L-methionine-dependent methyltransferases"/>
    <property type="match status" value="1"/>
</dbReference>
<reference evidence="2" key="1">
    <citation type="journal article" date="2019" name="Int. J. Syst. Evol. Microbiol.">
        <title>The Global Catalogue of Microorganisms (GCM) 10K type strain sequencing project: providing services to taxonomists for standard genome sequencing and annotation.</title>
        <authorList>
            <consortium name="The Broad Institute Genomics Platform"/>
            <consortium name="The Broad Institute Genome Sequencing Center for Infectious Disease"/>
            <person name="Wu L."/>
            <person name="Ma J."/>
        </authorList>
    </citation>
    <scope>NUCLEOTIDE SEQUENCE [LARGE SCALE GENOMIC DNA]</scope>
    <source>
        <strain evidence="2">NBRC 105857</strain>
    </source>
</reference>
<evidence type="ECO:0000313" key="1">
    <source>
        <dbReference type="EMBL" id="GLR26169.1"/>
    </source>
</evidence>
<evidence type="ECO:0000313" key="2">
    <source>
        <dbReference type="Proteomes" id="UP001156664"/>
    </source>
</evidence>
<keyword evidence="2" id="KW-1185">Reference proteome</keyword>
<dbReference type="Pfam" id="PF13578">
    <property type="entry name" value="Methyltransf_24"/>
    <property type="match status" value="1"/>
</dbReference>
<dbReference type="InterPro" id="IPR029063">
    <property type="entry name" value="SAM-dependent_MTases_sf"/>
</dbReference>
<accession>A0ABQ5YNM2</accession>
<dbReference type="Proteomes" id="UP001156664">
    <property type="component" value="Unassembled WGS sequence"/>
</dbReference>
<proteinExistence type="predicted"/>
<sequence length="245" mass="27264">MNTATEQTAIRSIRPKVLFQLIESRFPDQNVGFKVNIPSPDIGGMTLLESSVLVSLARLIDARSLFEFGTFMGATTLLLAENTPPDAQVVTLDLPDLSSSQLESDQSSVLTDGHANDAFLTRRFAAQGARCIRRAQASVQSKVQQVLEDSMKLDVVARGYENQFDFVFVDGGHAFSIVQQDTRNAYRMIKADAVVVWHDYRSTIHNEVTTFLDGHAVGRRIFHVANTMIAFELFGRFESLLDSFL</sequence>
<organism evidence="1 2">
    <name type="scientific">Limnobacter litoralis</name>
    <dbReference type="NCBI Taxonomy" id="481366"/>
    <lineage>
        <taxon>Bacteria</taxon>
        <taxon>Pseudomonadati</taxon>
        <taxon>Pseudomonadota</taxon>
        <taxon>Betaproteobacteria</taxon>
        <taxon>Burkholderiales</taxon>
        <taxon>Burkholderiaceae</taxon>
        <taxon>Limnobacter</taxon>
    </lineage>
</organism>